<dbReference type="GO" id="GO:0043842">
    <property type="term" value="F:Kdo transferase activity"/>
    <property type="evidence" value="ECO:0007669"/>
    <property type="project" value="UniProtKB-EC"/>
</dbReference>
<evidence type="ECO:0000256" key="2">
    <source>
        <dbReference type="ARBA" id="ARBA00012621"/>
    </source>
</evidence>
<dbReference type="InterPro" id="IPR038107">
    <property type="entry name" value="Glycos_transf_N_sf"/>
</dbReference>
<feature type="non-terminal residue" evidence="10">
    <location>
        <position position="145"/>
    </location>
</feature>
<keyword evidence="4 8" id="KW-0808">Transferase</keyword>
<dbReference type="EC" id="2.4.99.12" evidence="2 8"/>
<dbReference type="PANTHER" id="PTHR42755:SF1">
    <property type="entry name" value="3-DEOXY-D-MANNO-OCTULOSONIC ACID TRANSFERASE, MITOCHONDRIAL-RELATED"/>
    <property type="match status" value="1"/>
</dbReference>
<dbReference type="InterPro" id="IPR007507">
    <property type="entry name" value="Glycos_transf_N"/>
</dbReference>
<dbReference type="UniPathway" id="UPA00958"/>
<comment type="subcellular location">
    <subcellularLocation>
        <location evidence="8">Cell membrane</location>
    </subcellularLocation>
</comment>
<comment type="pathway">
    <text evidence="1 8">Bacterial outer membrane biogenesis; LPS core biosynthesis.</text>
</comment>
<feature type="active site" description="Proton acceptor" evidence="7">
    <location>
        <position position="57"/>
    </location>
</feature>
<comment type="function">
    <text evidence="8">Involved in lipopolysaccharide (LPS) biosynthesis. Catalyzes the transfer of 3-deoxy-D-manno-octulosonate (Kdo) residue(s) from CMP-Kdo to lipid IV(A), the tetraacyldisaccharide-1,4'-bisphosphate precursor of lipid A.</text>
</comment>
<keyword evidence="8" id="KW-0472">Membrane</keyword>
<evidence type="ECO:0000313" key="10">
    <source>
        <dbReference type="EMBL" id="AIA83781.1"/>
    </source>
</evidence>
<name>A0A060BTD9_9BURK</name>
<dbReference type="AlphaFoldDB" id="A0A060BTD9"/>
<evidence type="ECO:0000256" key="6">
    <source>
        <dbReference type="ARBA" id="ARBA00049183"/>
    </source>
</evidence>
<keyword evidence="8" id="KW-1003">Cell membrane</keyword>
<protein>
    <recommendedName>
        <fullName evidence="3 8">3-deoxy-D-manno-octulosonic acid transferase</fullName>
        <shortName evidence="8">Kdo transferase</shortName>
        <ecNumber evidence="2 8">2.4.99.12</ecNumber>
    </recommendedName>
    <alternativeName>
        <fullName evidence="5 8">Lipid IV(A) 3-deoxy-D-manno-octulosonic acid transferase</fullName>
    </alternativeName>
</protein>
<dbReference type="PANTHER" id="PTHR42755">
    <property type="entry name" value="3-DEOXY-MANNO-OCTULOSONATE CYTIDYLYLTRANSFERASE"/>
    <property type="match status" value="1"/>
</dbReference>
<evidence type="ECO:0000256" key="8">
    <source>
        <dbReference type="RuleBase" id="RU365103"/>
    </source>
</evidence>
<dbReference type="Pfam" id="PF04413">
    <property type="entry name" value="Glycos_transf_N"/>
    <property type="match status" value="1"/>
</dbReference>
<sequence length="145" mass="16378">MFFNRLILGLVLPVLLVRLAWRVMRGREPAQSLCERLGGGEATQAGAVWLHAASNGELASARPLIEAMFAAKTRMRLIVTTNTVTARDLAENWAHGWAQGRIAARMAPLDANWCLTRFFGASQTVCPDRYRKRIWPNRFLMAKRR</sequence>
<dbReference type="GO" id="GO:0009245">
    <property type="term" value="P:lipid A biosynthetic process"/>
    <property type="evidence" value="ECO:0007669"/>
    <property type="project" value="TreeGrafter"/>
</dbReference>
<dbReference type="GO" id="GO:0009244">
    <property type="term" value="P:lipopolysaccharide core region biosynthetic process"/>
    <property type="evidence" value="ECO:0007669"/>
    <property type="project" value="UniProtKB-UniRule"/>
</dbReference>
<keyword evidence="8" id="KW-0448">Lipopolysaccharide biosynthesis</keyword>
<comment type="similarity">
    <text evidence="8">Belongs to the glycosyltransferase group 1 family.</text>
</comment>
<evidence type="ECO:0000256" key="4">
    <source>
        <dbReference type="ARBA" id="ARBA00022679"/>
    </source>
</evidence>
<organism evidence="10">
    <name type="scientific">uncultured Leptothrix sp</name>
    <dbReference type="NCBI Taxonomy" id="248082"/>
    <lineage>
        <taxon>Bacteria</taxon>
        <taxon>Pseudomonadati</taxon>
        <taxon>Pseudomonadota</taxon>
        <taxon>Betaproteobacteria</taxon>
        <taxon>Burkholderiales</taxon>
        <taxon>Sphaerotilaceae</taxon>
        <taxon>Leptothrix</taxon>
        <taxon>environmental samples</taxon>
    </lineage>
</organism>
<evidence type="ECO:0000256" key="5">
    <source>
        <dbReference type="ARBA" id="ARBA00031445"/>
    </source>
</evidence>
<comment type="catalytic activity">
    <reaction evidence="6 8">
        <text>lipid IVA (E. coli) + CMP-3-deoxy-beta-D-manno-octulosonate = alpha-Kdo-(2-&gt;6)-lipid IVA (E. coli) + CMP + H(+)</text>
        <dbReference type="Rhea" id="RHEA:28066"/>
        <dbReference type="ChEBI" id="CHEBI:15378"/>
        <dbReference type="ChEBI" id="CHEBI:58603"/>
        <dbReference type="ChEBI" id="CHEBI:60364"/>
        <dbReference type="ChEBI" id="CHEBI:60377"/>
        <dbReference type="ChEBI" id="CHEBI:85987"/>
        <dbReference type="EC" id="2.4.99.12"/>
    </reaction>
</comment>
<evidence type="ECO:0000259" key="9">
    <source>
        <dbReference type="Pfam" id="PF04413"/>
    </source>
</evidence>
<dbReference type="GO" id="GO:0005886">
    <property type="term" value="C:plasma membrane"/>
    <property type="evidence" value="ECO:0007669"/>
    <property type="project" value="UniProtKB-SubCell"/>
</dbReference>
<evidence type="ECO:0000256" key="7">
    <source>
        <dbReference type="PIRSR" id="PIRSR639901-1"/>
    </source>
</evidence>
<dbReference type="InterPro" id="IPR039901">
    <property type="entry name" value="Kdotransferase"/>
</dbReference>
<evidence type="ECO:0000256" key="1">
    <source>
        <dbReference type="ARBA" id="ARBA00004713"/>
    </source>
</evidence>
<dbReference type="Gene3D" id="3.40.50.11720">
    <property type="entry name" value="3-Deoxy-D-manno-octulosonic-acid transferase, N-terminal domain"/>
    <property type="match status" value="1"/>
</dbReference>
<proteinExistence type="inferred from homology"/>
<feature type="domain" description="3-deoxy-D-manno-octulosonic-acid transferase N-terminal" evidence="9">
    <location>
        <begin position="32"/>
        <end position="145"/>
    </location>
</feature>
<evidence type="ECO:0000256" key="3">
    <source>
        <dbReference type="ARBA" id="ARBA00019077"/>
    </source>
</evidence>
<reference evidence="10" key="1">
    <citation type="journal article" date="2013" name="Environ. Microbiol.">
        <title>Seasonally variable intestinal metagenomes of the red palm weevil (Rhynchophorus ferrugineus).</title>
        <authorList>
            <person name="Jia S."/>
            <person name="Zhang X."/>
            <person name="Zhang G."/>
            <person name="Yin A."/>
            <person name="Zhang S."/>
            <person name="Li F."/>
            <person name="Wang L."/>
            <person name="Zhao D."/>
            <person name="Yun Q."/>
            <person name="Tala"/>
            <person name="Wang J."/>
            <person name="Sun G."/>
            <person name="Baabdullah M."/>
            <person name="Yu X."/>
            <person name="Hu S."/>
            <person name="Al-Mssallem I.S."/>
            <person name="Yu J."/>
        </authorList>
    </citation>
    <scope>NUCLEOTIDE SEQUENCE</scope>
</reference>
<accession>A0A060BTD9</accession>
<dbReference type="EMBL" id="KF116536">
    <property type="protein sequence ID" value="AIA83781.1"/>
    <property type="molecule type" value="Genomic_DNA"/>
</dbReference>